<evidence type="ECO:0000313" key="9">
    <source>
        <dbReference type="EMBL" id="QAR32850.1"/>
    </source>
</evidence>
<dbReference type="PROSITE" id="PS50035">
    <property type="entry name" value="PLD"/>
    <property type="match status" value="1"/>
</dbReference>
<dbReference type="Proteomes" id="UP000287502">
    <property type="component" value="Chromosome"/>
</dbReference>
<name>A0A410JXF8_9BACT</name>
<proteinExistence type="inferred from homology"/>
<dbReference type="Pfam" id="PF13091">
    <property type="entry name" value="PLDc_2"/>
    <property type="match status" value="1"/>
</dbReference>
<gene>
    <name evidence="9" type="ORF">EP073_05360</name>
</gene>
<protein>
    <recommendedName>
        <fullName evidence="3">phospholipase D</fullName>
        <ecNumber evidence="3">3.1.4.4</ecNumber>
    </recommendedName>
</protein>
<evidence type="ECO:0000256" key="4">
    <source>
        <dbReference type="ARBA" id="ARBA00022801"/>
    </source>
</evidence>
<keyword evidence="7" id="KW-0472">Membrane</keyword>
<dbReference type="InterPro" id="IPR025202">
    <property type="entry name" value="PLD-like_dom"/>
</dbReference>
<evidence type="ECO:0000256" key="3">
    <source>
        <dbReference type="ARBA" id="ARBA00012027"/>
    </source>
</evidence>
<feature type="transmembrane region" description="Helical" evidence="7">
    <location>
        <begin position="12"/>
        <end position="29"/>
    </location>
</feature>
<dbReference type="EC" id="3.1.4.4" evidence="3"/>
<keyword evidence="4" id="KW-0378">Hydrolase</keyword>
<keyword evidence="6" id="KW-0443">Lipid metabolism</keyword>
<dbReference type="OrthoDB" id="270747at2"/>
<dbReference type="GO" id="GO:0004630">
    <property type="term" value="F:phospholipase D activity"/>
    <property type="evidence" value="ECO:0007669"/>
    <property type="project" value="UniProtKB-EC"/>
</dbReference>
<dbReference type="PANTHER" id="PTHR43856:SF1">
    <property type="entry name" value="MITOCHONDRIAL CARDIOLIPIN HYDROLASE"/>
    <property type="match status" value="1"/>
</dbReference>
<sequence length="190" mass="21483">MSGKRSARSRVFKLLIAFVFIVFFVYSNLSARLHTHTAEVALLDGKRLIVPLIDDITSAERSIDMTIYMFKADREKPADTELLLLALGNAAKRGVEVRVVFDIEEDEKSFLNKANRETGAALAKAGAIVLYDSPKKRLHTKMTVIDGRIVYSGSHNYTYSAFNYNDEVTMRLESESLAAEATEYVERFFR</sequence>
<dbReference type="PANTHER" id="PTHR43856">
    <property type="entry name" value="CARDIOLIPIN HYDROLASE"/>
    <property type="match status" value="1"/>
</dbReference>
<keyword evidence="7" id="KW-1133">Transmembrane helix</keyword>
<keyword evidence="10" id="KW-1185">Reference proteome</keyword>
<feature type="domain" description="PLD phosphodiesterase" evidence="8">
    <location>
        <begin position="134"/>
        <end position="161"/>
    </location>
</feature>
<evidence type="ECO:0000313" key="10">
    <source>
        <dbReference type="Proteomes" id="UP000287502"/>
    </source>
</evidence>
<comment type="catalytic activity">
    <reaction evidence="1">
        <text>a 1,2-diacyl-sn-glycero-3-phosphocholine + H2O = a 1,2-diacyl-sn-glycero-3-phosphate + choline + H(+)</text>
        <dbReference type="Rhea" id="RHEA:14445"/>
        <dbReference type="ChEBI" id="CHEBI:15354"/>
        <dbReference type="ChEBI" id="CHEBI:15377"/>
        <dbReference type="ChEBI" id="CHEBI:15378"/>
        <dbReference type="ChEBI" id="CHEBI:57643"/>
        <dbReference type="ChEBI" id="CHEBI:58608"/>
        <dbReference type="EC" id="3.1.4.4"/>
    </reaction>
</comment>
<dbReference type="GO" id="GO:0006793">
    <property type="term" value="P:phosphorus metabolic process"/>
    <property type="evidence" value="ECO:0007669"/>
    <property type="project" value="UniProtKB-ARBA"/>
</dbReference>
<evidence type="ECO:0000256" key="2">
    <source>
        <dbReference type="ARBA" id="ARBA00008664"/>
    </source>
</evidence>
<evidence type="ECO:0000256" key="1">
    <source>
        <dbReference type="ARBA" id="ARBA00000798"/>
    </source>
</evidence>
<keyword evidence="5" id="KW-0442">Lipid degradation</keyword>
<accession>A0A410JXF8</accession>
<organism evidence="9 10">
    <name type="scientific">Geovibrio thiophilus</name>
    <dbReference type="NCBI Taxonomy" id="139438"/>
    <lineage>
        <taxon>Bacteria</taxon>
        <taxon>Pseudomonadati</taxon>
        <taxon>Deferribacterota</taxon>
        <taxon>Deferribacteres</taxon>
        <taxon>Deferribacterales</taxon>
        <taxon>Geovibrionaceae</taxon>
        <taxon>Geovibrio</taxon>
    </lineage>
</organism>
<dbReference type="SUPFAM" id="SSF56024">
    <property type="entry name" value="Phospholipase D/nuclease"/>
    <property type="match status" value="1"/>
</dbReference>
<evidence type="ECO:0000259" key="8">
    <source>
        <dbReference type="PROSITE" id="PS50035"/>
    </source>
</evidence>
<dbReference type="AlphaFoldDB" id="A0A410JXF8"/>
<dbReference type="GO" id="GO:0016891">
    <property type="term" value="F:RNA endonuclease activity producing 5'-phosphomonoesters, hydrolytic mechanism"/>
    <property type="evidence" value="ECO:0007669"/>
    <property type="project" value="TreeGrafter"/>
</dbReference>
<comment type="similarity">
    <text evidence="2">Belongs to the phospholipase D family.</text>
</comment>
<dbReference type="KEGG" id="gtl:EP073_05360"/>
<evidence type="ECO:0000256" key="7">
    <source>
        <dbReference type="SAM" id="Phobius"/>
    </source>
</evidence>
<reference evidence="9 10" key="1">
    <citation type="submission" date="2019-01" db="EMBL/GenBank/DDBJ databases">
        <title>Geovibrio thiophilus DSM 11263, complete genome.</title>
        <authorList>
            <person name="Spring S."/>
            <person name="Bunk B."/>
            <person name="Sproer C."/>
        </authorList>
    </citation>
    <scope>NUCLEOTIDE SEQUENCE [LARGE SCALE GENOMIC DNA]</scope>
    <source>
        <strain evidence="9 10">DSM 11263</strain>
    </source>
</reference>
<dbReference type="InterPro" id="IPR001736">
    <property type="entry name" value="PLipase_D/transphosphatidylase"/>
</dbReference>
<dbReference type="GO" id="GO:0016042">
    <property type="term" value="P:lipid catabolic process"/>
    <property type="evidence" value="ECO:0007669"/>
    <property type="project" value="UniProtKB-KW"/>
</dbReference>
<dbReference type="EMBL" id="CP035108">
    <property type="protein sequence ID" value="QAR32850.1"/>
    <property type="molecule type" value="Genomic_DNA"/>
</dbReference>
<dbReference type="InterPro" id="IPR051406">
    <property type="entry name" value="PLD_domain"/>
</dbReference>
<evidence type="ECO:0000256" key="6">
    <source>
        <dbReference type="ARBA" id="ARBA00023098"/>
    </source>
</evidence>
<keyword evidence="7" id="KW-0812">Transmembrane</keyword>
<dbReference type="Gene3D" id="3.30.870.10">
    <property type="entry name" value="Endonuclease Chain A"/>
    <property type="match status" value="1"/>
</dbReference>
<evidence type="ECO:0000256" key="5">
    <source>
        <dbReference type="ARBA" id="ARBA00022963"/>
    </source>
</evidence>